<feature type="transmembrane region" description="Helical" evidence="8">
    <location>
        <begin position="56"/>
        <end position="74"/>
    </location>
</feature>
<evidence type="ECO:0000313" key="11">
    <source>
        <dbReference type="Proteomes" id="UP000641152"/>
    </source>
</evidence>
<comment type="caution">
    <text evidence="10">The sequence shown here is derived from an EMBL/GenBank/DDBJ whole genome shotgun (WGS) entry which is preliminary data.</text>
</comment>
<feature type="transmembrane region" description="Helical" evidence="8">
    <location>
        <begin position="241"/>
        <end position="258"/>
    </location>
</feature>
<keyword evidence="5 8" id="KW-1133">Transmembrane helix</keyword>
<dbReference type="Gene3D" id="1.20.1530.20">
    <property type="match status" value="1"/>
</dbReference>
<dbReference type="Proteomes" id="UP000641152">
    <property type="component" value="Unassembled WGS sequence"/>
</dbReference>
<evidence type="ECO:0000256" key="2">
    <source>
        <dbReference type="ARBA" id="ARBA00022448"/>
    </source>
</evidence>
<feature type="transmembrane region" description="Helical" evidence="8">
    <location>
        <begin position="149"/>
        <end position="170"/>
    </location>
</feature>
<keyword evidence="4 8" id="KW-0812">Transmembrane</keyword>
<feature type="transmembrane region" description="Helical" evidence="8">
    <location>
        <begin position="31"/>
        <end position="50"/>
    </location>
</feature>
<protein>
    <submittedName>
        <fullName evidence="10">Cation:proton antiporter</fullName>
    </submittedName>
</protein>
<dbReference type="EMBL" id="JACXST010000001">
    <property type="protein sequence ID" value="MBD9360574.1"/>
    <property type="molecule type" value="Genomic_DNA"/>
</dbReference>
<feature type="transmembrane region" description="Helical" evidence="8">
    <location>
        <begin position="6"/>
        <end position="24"/>
    </location>
</feature>
<evidence type="ECO:0000256" key="5">
    <source>
        <dbReference type="ARBA" id="ARBA00022989"/>
    </source>
</evidence>
<dbReference type="Pfam" id="PF00999">
    <property type="entry name" value="Na_H_Exchanger"/>
    <property type="match status" value="1"/>
</dbReference>
<evidence type="ECO:0000256" key="4">
    <source>
        <dbReference type="ARBA" id="ARBA00022692"/>
    </source>
</evidence>
<comment type="subcellular location">
    <subcellularLocation>
        <location evidence="1">Membrane</location>
        <topology evidence="1">Multi-pass membrane protein</topology>
    </subcellularLocation>
</comment>
<dbReference type="PROSITE" id="PS51257">
    <property type="entry name" value="PROKAR_LIPOPROTEIN"/>
    <property type="match status" value="1"/>
</dbReference>
<keyword evidence="11" id="KW-1185">Reference proteome</keyword>
<gene>
    <name evidence="10" type="ORF">EBB_08505</name>
</gene>
<evidence type="ECO:0000256" key="7">
    <source>
        <dbReference type="ARBA" id="ARBA00023136"/>
    </source>
</evidence>
<evidence type="ECO:0000256" key="6">
    <source>
        <dbReference type="ARBA" id="ARBA00023065"/>
    </source>
</evidence>
<organism evidence="10 11">
    <name type="scientific">Methylomonas fluvii</name>
    <dbReference type="NCBI Taxonomy" id="1854564"/>
    <lineage>
        <taxon>Bacteria</taxon>
        <taxon>Pseudomonadati</taxon>
        <taxon>Pseudomonadota</taxon>
        <taxon>Gammaproteobacteria</taxon>
        <taxon>Methylococcales</taxon>
        <taxon>Methylococcaceae</taxon>
        <taxon>Methylomonas</taxon>
    </lineage>
</organism>
<feature type="transmembrane region" description="Helical" evidence="8">
    <location>
        <begin position="86"/>
        <end position="112"/>
    </location>
</feature>
<dbReference type="PANTHER" id="PTHR43562">
    <property type="entry name" value="NAPA-TYPE SODIUM/HYDROGEN ANTIPORTER"/>
    <property type="match status" value="1"/>
</dbReference>
<keyword evidence="7 8" id="KW-0472">Membrane</keyword>
<accession>A0ABR9DBU0</accession>
<proteinExistence type="predicted"/>
<keyword evidence="2" id="KW-0813">Transport</keyword>
<dbReference type="InterPro" id="IPR006153">
    <property type="entry name" value="Cation/H_exchanger_TM"/>
</dbReference>
<keyword evidence="6" id="KW-0406">Ion transport</keyword>
<feature type="transmembrane region" description="Helical" evidence="8">
    <location>
        <begin position="300"/>
        <end position="321"/>
    </location>
</feature>
<evidence type="ECO:0000313" key="10">
    <source>
        <dbReference type="EMBL" id="MBD9360574.1"/>
    </source>
</evidence>
<dbReference type="PANTHER" id="PTHR43562:SF1">
    <property type="entry name" value="NA(+)_H(+) ANTIPORTER YJBQ-RELATED"/>
    <property type="match status" value="1"/>
</dbReference>
<sequence length="387" mass="41075">MESYRIALFVIALVAACAPLLARLPTRLRMPVVVVEMLLGMLIGPHIFNWVSPDGLVGMLGELGLTFLLFMVGMEINLGEIHGKPLALAIGGWFLSFTVAMVCMFFVHAIGLIQAPPLLAAIALSTTALGILAPILRDEGILNSDFGKLLLSAAAMGEFGPLMVVSLLIIPTHSTFLHTVFIVAFVGITFVIADTAINARSSALINLLAQTMQSSGQLPVRICIALQALLVVLAGEFGLNVVIGAFAAGMVVSLASQGDHGVILRQKLDAIGYGFLIPIFFIVSGMKFDVSALWANPLVPVQIICLLGLLILIRGAPVLLYNKVLSRSDRLPFALYSATGLPMIVVITEMGVSSGLMSPDRAAVLVSAAMISVLLFPLLAERIRVHS</sequence>
<evidence type="ECO:0000259" key="9">
    <source>
        <dbReference type="Pfam" id="PF00999"/>
    </source>
</evidence>
<keyword evidence="3" id="KW-0050">Antiport</keyword>
<feature type="transmembrane region" description="Helical" evidence="8">
    <location>
        <begin position="218"/>
        <end position="235"/>
    </location>
</feature>
<feature type="transmembrane region" description="Helical" evidence="8">
    <location>
        <begin position="333"/>
        <end position="356"/>
    </location>
</feature>
<feature type="transmembrane region" description="Helical" evidence="8">
    <location>
        <begin position="176"/>
        <end position="197"/>
    </location>
</feature>
<feature type="transmembrane region" description="Helical" evidence="8">
    <location>
        <begin position="362"/>
        <end position="380"/>
    </location>
</feature>
<reference evidence="10 11" key="1">
    <citation type="submission" date="2020-09" db="EMBL/GenBank/DDBJ databases">
        <title>Methylomonas albis sp. nov. and Methylomonas fluvii sp. nov.: Two cold-adapted methanotrophs from the River Elbe and an amended description of Methylovulum psychrotolerans strain Eb1.</title>
        <authorList>
            <person name="Bussmann I.K."/>
            <person name="Klings K.-W."/>
            <person name="Warnstedt J."/>
            <person name="Hoppert M."/>
            <person name="Saborowski A."/>
            <person name="Horn F."/>
            <person name="Liebner S."/>
        </authorList>
    </citation>
    <scope>NUCLEOTIDE SEQUENCE [LARGE SCALE GENOMIC DNA]</scope>
    <source>
        <strain evidence="10 11">EbB</strain>
    </source>
</reference>
<feature type="transmembrane region" description="Helical" evidence="8">
    <location>
        <begin position="118"/>
        <end position="137"/>
    </location>
</feature>
<feature type="transmembrane region" description="Helical" evidence="8">
    <location>
        <begin position="270"/>
        <end position="288"/>
    </location>
</feature>
<evidence type="ECO:0000256" key="1">
    <source>
        <dbReference type="ARBA" id="ARBA00004141"/>
    </source>
</evidence>
<evidence type="ECO:0000256" key="3">
    <source>
        <dbReference type="ARBA" id="ARBA00022449"/>
    </source>
</evidence>
<evidence type="ECO:0000256" key="8">
    <source>
        <dbReference type="SAM" id="Phobius"/>
    </source>
</evidence>
<name>A0ABR9DBU0_9GAMM</name>
<dbReference type="InterPro" id="IPR038770">
    <property type="entry name" value="Na+/solute_symporter_sf"/>
</dbReference>
<feature type="domain" description="Cation/H+ exchanger transmembrane" evidence="9">
    <location>
        <begin position="14"/>
        <end position="379"/>
    </location>
</feature>